<dbReference type="Pfam" id="PF13185">
    <property type="entry name" value="GAF_2"/>
    <property type="match status" value="1"/>
</dbReference>
<dbReference type="CDD" id="cd16917">
    <property type="entry name" value="HATPase_UhpB-NarQ-NarX-like"/>
    <property type="match status" value="1"/>
</dbReference>
<dbReference type="InterPro" id="IPR003018">
    <property type="entry name" value="GAF"/>
</dbReference>
<evidence type="ECO:0000256" key="3">
    <source>
        <dbReference type="ARBA" id="ARBA00023012"/>
    </source>
</evidence>
<evidence type="ECO:0000313" key="8">
    <source>
        <dbReference type="Proteomes" id="UP001601442"/>
    </source>
</evidence>
<dbReference type="PANTHER" id="PTHR24421">
    <property type="entry name" value="NITRATE/NITRITE SENSOR PROTEIN NARX-RELATED"/>
    <property type="match status" value="1"/>
</dbReference>
<dbReference type="InterPro" id="IPR003594">
    <property type="entry name" value="HATPase_dom"/>
</dbReference>
<feature type="domain" description="Histidine kinase/HSP90-like ATPase" evidence="6">
    <location>
        <begin position="482"/>
        <end position="574"/>
    </location>
</feature>
<dbReference type="SMART" id="SM00387">
    <property type="entry name" value="HATPase_c"/>
    <property type="match status" value="1"/>
</dbReference>
<comment type="caution">
    <text evidence="7">The sequence shown here is derived from an EMBL/GenBank/DDBJ whole genome shotgun (WGS) entry which is preliminary data.</text>
</comment>
<dbReference type="Pfam" id="PF02518">
    <property type="entry name" value="HATPase_c"/>
    <property type="match status" value="1"/>
</dbReference>
<accession>A0ABW6P473</accession>
<dbReference type="Gene3D" id="3.30.565.10">
    <property type="entry name" value="Histidine kinase-like ATPase, C-terminal domain"/>
    <property type="match status" value="1"/>
</dbReference>
<evidence type="ECO:0000256" key="2">
    <source>
        <dbReference type="ARBA" id="ARBA00022777"/>
    </source>
</evidence>
<dbReference type="InterPro" id="IPR050482">
    <property type="entry name" value="Sensor_HK_TwoCompSys"/>
</dbReference>
<dbReference type="PANTHER" id="PTHR24421:SF56">
    <property type="entry name" value="OXYGEN SENSOR HISTIDINE KINASE RESPONSE REGULATOR DOST"/>
    <property type="match status" value="1"/>
</dbReference>
<gene>
    <name evidence="7" type="ORF">ACFYU5_12725</name>
</gene>
<reference evidence="7 8" key="1">
    <citation type="submission" date="2024-10" db="EMBL/GenBank/DDBJ databases">
        <title>The Natural Products Discovery Center: Release of the First 8490 Sequenced Strains for Exploring Actinobacteria Biosynthetic Diversity.</title>
        <authorList>
            <person name="Kalkreuter E."/>
            <person name="Kautsar S.A."/>
            <person name="Yang D."/>
            <person name="Bader C.D."/>
            <person name="Teijaro C.N."/>
            <person name="Fluegel L."/>
            <person name="Davis C.M."/>
            <person name="Simpson J.R."/>
            <person name="Lauterbach L."/>
            <person name="Steele A.D."/>
            <person name="Gui C."/>
            <person name="Meng S."/>
            <person name="Li G."/>
            <person name="Viehrig K."/>
            <person name="Ye F."/>
            <person name="Su P."/>
            <person name="Kiefer A.F."/>
            <person name="Nichols A."/>
            <person name="Cepeda A.J."/>
            <person name="Yan W."/>
            <person name="Fan B."/>
            <person name="Jiang Y."/>
            <person name="Adhikari A."/>
            <person name="Zheng C.-J."/>
            <person name="Schuster L."/>
            <person name="Cowan T.M."/>
            <person name="Smanski M.J."/>
            <person name="Chevrette M.G."/>
            <person name="De Carvalho L.P.S."/>
            <person name="Shen B."/>
        </authorList>
    </citation>
    <scope>NUCLEOTIDE SEQUENCE [LARGE SCALE GENOMIC DNA]</scope>
    <source>
        <strain evidence="7 8">NPDC004119</strain>
    </source>
</reference>
<dbReference type="SUPFAM" id="SSF55781">
    <property type="entry name" value="GAF domain-like"/>
    <property type="match status" value="2"/>
</dbReference>
<dbReference type="InterPro" id="IPR029016">
    <property type="entry name" value="GAF-like_dom_sf"/>
</dbReference>
<dbReference type="InterPro" id="IPR036890">
    <property type="entry name" value="HATPase_C_sf"/>
</dbReference>
<dbReference type="Pfam" id="PF07730">
    <property type="entry name" value="HisKA_3"/>
    <property type="match status" value="1"/>
</dbReference>
<keyword evidence="1" id="KW-0808">Transferase</keyword>
<dbReference type="Gene3D" id="3.30.450.40">
    <property type="match status" value="2"/>
</dbReference>
<evidence type="ECO:0000259" key="6">
    <source>
        <dbReference type="SMART" id="SM00387"/>
    </source>
</evidence>
<name>A0ABW6P473_9NOCA</name>
<feature type="region of interest" description="Disordered" evidence="4">
    <location>
        <begin position="553"/>
        <end position="574"/>
    </location>
</feature>
<sequence>MTMPDDQRAGTYSVRDTLSQLRLRELLAEVRDRVDEIMDSRDRMDGLVEAMLSVTSGLDLAETLRAIVHAAISLVDAQYGALGVRGHDEHLLQFIYEGIDEPTRKKIGDLPEGHGVLGMLFTQPKPIRLEDLAKHPSSVGFPAHHPPMRTFLGVPVHIRNEIFGNLYLTEKAGGQQFTEDDELIVQALAAAAGIAIENARLYEAARNRQAWIEATRDLTTEFLAADEPGRVLAHLVDHVRVLTGSEWVLLATVTDPDVPAEEITELIVDQAAGERTDATGRSLDVTGVIGTAFADRRPLRFDDVSDLDFAALFPTGGPVLLVPLHARDAPQGILIAVRAKDTAPYDDEMLELAAAFADQAALAMQLAATQQRLRELDVLTDRDRIARDLHDHVIQRLFAIGLSLQGAVPRTRVPEVKVRLTEAIDGLQDVVQEIRTSIFDLHGGTSTRLRQRLEEAIRQQCGDTPIRSSLRVAGPLSVVGSQLADHAEAVVREAVSNAVRYAGATTLEVVIGVGDDLTITVTDDGCGIGDNITPSGLTNLAERARSLGGTFRTEAGTAGSQRPGTRLEWSAPLS</sequence>
<dbReference type="Pfam" id="PF01590">
    <property type="entry name" value="GAF"/>
    <property type="match status" value="1"/>
</dbReference>
<dbReference type="SUPFAM" id="SSF55874">
    <property type="entry name" value="ATPase domain of HSP90 chaperone/DNA topoisomerase II/histidine kinase"/>
    <property type="match status" value="1"/>
</dbReference>
<evidence type="ECO:0000313" key="7">
    <source>
        <dbReference type="EMBL" id="MFF0497266.1"/>
    </source>
</evidence>
<keyword evidence="8" id="KW-1185">Reference proteome</keyword>
<keyword evidence="3" id="KW-0902">Two-component regulatory system</keyword>
<dbReference type="Gene3D" id="1.20.5.1930">
    <property type="match status" value="1"/>
</dbReference>
<keyword evidence="2 7" id="KW-0418">Kinase</keyword>
<evidence type="ECO:0000256" key="4">
    <source>
        <dbReference type="SAM" id="MobiDB-lite"/>
    </source>
</evidence>
<evidence type="ECO:0000256" key="1">
    <source>
        <dbReference type="ARBA" id="ARBA00022679"/>
    </source>
</evidence>
<proteinExistence type="predicted"/>
<dbReference type="SMART" id="SM00065">
    <property type="entry name" value="GAF"/>
    <property type="match status" value="2"/>
</dbReference>
<evidence type="ECO:0000259" key="5">
    <source>
        <dbReference type="SMART" id="SM00065"/>
    </source>
</evidence>
<dbReference type="EMBL" id="JBIAMT010000002">
    <property type="protein sequence ID" value="MFF0497266.1"/>
    <property type="molecule type" value="Genomic_DNA"/>
</dbReference>
<dbReference type="RefSeq" id="WP_387393686.1">
    <property type="nucleotide sequence ID" value="NZ_JBIAMT010000002.1"/>
</dbReference>
<protein>
    <submittedName>
        <fullName evidence="7">GAF domain-containing sensor histidine kinase</fullName>
    </submittedName>
</protein>
<dbReference type="GO" id="GO:0016301">
    <property type="term" value="F:kinase activity"/>
    <property type="evidence" value="ECO:0007669"/>
    <property type="project" value="UniProtKB-KW"/>
</dbReference>
<feature type="domain" description="GAF" evidence="5">
    <location>
        <begin position="59"/>
        <end position="206"/>
    </location>
</feature>
<feature type="domain" description="GAF" evidence="5">
    <location>
        <begin position="227"/>
        <end position="374"/>
    </location>
</feature>
<organism evidence="7 8">
    <name type="scientific">Nocardia aobensis</name>
    <dbReference type="NCBI Taxonomy" id="257277"/>
    <lineage>
        <taxon>Bacteria</taxon>
        <taxon>Bacillati</taxon>
        <taxon>Actinomycetota</taxon>
        <taxon>Actinomycetes</taxon>
        <taxon>Mycobacteriales</taxon>
        <taxon>Nocardiaceae</taxon>
        <taxon>Nocardia</taxon>
    </lineage>
</organism>
<dbReference type="InterPro" id="IPR011712">
    <property type="entry name" value="Sig_transdc_His_kin_sub3_dim/P"/>
</dbReference>
<dbReference type="Proteomes" id="UP001601442">
    <property type="component" value="Unassembled WGS sequence"/>
</dbReference>